<dbReference type="STRING" id="337701.SAMN05444398_103214"/>
<accession>A0A1M7BFE3</accession>
<dbReference type="EMBL" id="FRBR01000003">
    <property type="protein sequence ID" value="SHL53722.1"/>
    <property type="molecule type" value="Genomic_DNA"/>
</dbReference>
<dbReference type="Pfam" id="PF11162">
    <property type="entry name" value="DUF2946"/>
    <property type="match status" value="1"/>
</dbReference>
<gene>
    <name evidence="2" type="ORF">SAMN05444398_103214</name>
</gene>
<dbReference type="OrthoDB" id="7746083at2"/>
<proteinExistence type="predicted"/>
<evidence type="ECO:0000313" key="2">
    <source>
        <dbReference type="EMBL" id="SHL53722.1"/>
    </source>
</evidence>
<reference evidence="2 3" key="1">
    <citation type="submission" date="2016-11" db="EMBL/GenBank/DDBJ databases">
        <authorList>
            <person name="Jaros S."/>
            <person name="Januszkiewicz K."/>
            <person name="Wedrychowicz H."/>
        </authorList>
    </citation>
    <scope>NUCLEOTIDE SEQUENCE [LARGE SCALE GENOMIC DNA]</scope>
    <source>
        <strain evidence="2 3">DSM 29589</strain>
    </source>
</reference>
<dbReference type="AlphaFoldDB" id="A0A1M7BFE3"/>
<evidence type="ECO:0000256" key="1">
    <source>
        <dbReference type="SAM" id="SignalP"/>
    </source>
</evidence>
<organism evidence="2 3">
    <name type="scientific">Roseovarius pacificus</name>
    <dbReference type="NCBI Taxonomy" id="337701"/>
    <lineage>
        <taxon>Bacteria</taxon>
        <taxon>Pseudomonadati</taxon>
        <taxon>Pseudomonadota</taxon>
        <taxon>Alphaproteobacteria</taxon>
        <taxon>Rhodobacterales</taxon>
        <taxon>Roseobacteraceae</taxon>
        <taxon>Roseovarius</taxon>
    </lineage>
</organism>
<dbReference type="InterPro" id="IPR021333">
    <property type="entry name" value="DUF2946"/>
</dbReference>
<dbReference type="RefSeq" id="WP_073034255.1">
    <property type="nucleotide sequence ID" value="NZ_BMLR01000003.1"/>
</dbReference>
<keyword evidence="3" id="KW-1185">Reference proteome</keyword>
<evidence type="ECO:0008006" key="4">
    <source>
        <dbReference type="Google" id="ProtNLM"/>
    </source>
</evidence>
<feature type="signal peptide" evidence="1">
    <location>
        <begin position="1"/>
        <end position="30"/>
    </location>
</feature>
<protein>
    <recommendedName>
        <fullName evidence="4">DUF2946 domain-containing protein</fullName>
    </recommendedName>
</protein>
<feature type="chain" id="PRO_5012048317" description="DUF2946 domain-containing protein" evidence="1">
    <location>
        <begin position="31"/>
        <end position="128"/>
    </location>
</feature>
<name>A0A1M7BFE3_9RHOB</name>
<sequence length="128" mass="13406">MQRAGRIRSRFSGAVSLFLTALLAVQVATAFLPAAGSTRADAIEMIICSADGAQTVTISQSEESGGHADMEGHCPLCIVAVSDAWATQPDVNVAISQYTLRYVLPEAAQVPCDACGRPYAIRAPPLTV</sequence>
<dbReference type="Proteomes" id="UP000183974">
    <property type="component" value="Unassembled WGS sequence"/>
</dbReference>
<evidence type="ECO:0000313" key="3">
    <source>
        <dbReference type="Proteomes" id="UP000183974"/>
    </source>
</evidence>
<keyword evidence="1" id="KW-0732">Signal</keyword>